<dbReference type="AlphaFoldDB" id="A0A840AW51"/>
<accession>A0A840AW51</accession>
<dbReference type="Proteomes" id="UP000581447">
    <property type="component" value="Unassembled WGS sequence"/>
</dbReference>
<organism evidence="2 3">
    <name type="scientific">Sphingorhabdus rigui</name>
    <dbReference type="NCBI Taxonomy" id="1282858"/>
    <lineage>
        <taxon>Bacteria</taxon>
        <taxon>Pseudomonadati</taxon>
        <taxon>Pseudomonadota</taxon>
        <taxon>Alphaproteobacteria</taxon>
        <taxon>Sphingomonadales</taxon>
        <taxon>Sphingomonadaceae</taxon>
        <taxon>Sphingorhabdus</taxon>
    </lineage>
</organism>
<proteinExistence type="predicted"/>
<dbReference type="Pfam" id="PF03473">
    <property type="entry name" value="MOSC"/>
    <property type="match status" value="1"/>
</dbReference>
<protein>
    <submittedName>
        <fullName evidence="2">MOSC domain-containing protein YiiM</fullName>
    </submittedName>
</protein>
<comment type="caution">
    <text evidence="2">The sequence shown here is derived from an EMBL/GenBank/DDBJ whole genome shotgun (WGS) entry which is preliminary data.</text>
</comment>
<dbReference type="RefSeq" id="WP_246337038.1">
    <property type="nucleotide sequence ID" value="NZ_BAABBG010000001.1"/>
</dbReference>
<dbReference type="PANTHER" id="PTHR30212">
    <property type="entry name" value="PROTEIN YIIM"/>
    <property type="match status" value="1"/>
</dbReference>
<dbReference type="EMBL" id="JACIEA010000001">
    <property type="protein sequence ID" value="MBB3942559.1"/>
    <property type="molecule type" value="Genomic_DNA"/>
</dbReference>
<sequence length="236" mass="25445">MGMLHLVGYVVAMILTQVDTLLIGSPKAFRADGTMSAMARAPVDRPVMLGKMGFAGDQVADPTVHGGVDKAVHFYPAEHYPKWIAHFAAEGFTNPKLDYAGAFGENISASGLTEDKLRIGDRLRIGKALIEVAQGRQPCWKLDHHFGVHGLSGVVISSGRCGGYFRVIEEGEVAPGDCIEQVEQAGHDWTVARTFKLLIGGGHKQVDALAQLQALSQLETLAESWRMRAAKLAAQL</sequence>
<keyword evidence="3" id="KW-1185">Reference proteome</keyword>
<dbReference type="GO" id="GO:0003824">
    <property type="term" value="F:catalytic activity"/>
    <property type="evidence" value="ECO:0007669"/>
    <property type="project" value="InterPro"/>
</dbReference>
<evidence type="ECO:0000259" key="1">
    <source>
        <dbReference type="PROSITE" id="PS51340"/>
    </source>
</evidence>
<dbReference type="PROSITE" id="PS51340">
    <property type="entry name" value="MOSC"/>
    <property type="match status" value="1"/>
</dbReference>
<feature type="domain" description="MOSC" evidence="1">
    <location>
        <begin position="41"/>
        <end position="182"/>
    </location>
</feature>
<dbReference type="InterPro" id="IPR052353">
    <property type="entry name" value="Benzoxazolinone_Detox_Enz"/>
</dbReference>
<name>A0A840AW51_9SPHN</name>
<dbReference type="InterPro" id="IPR011037">
    <property type="entry name" value="Pyrv_Knase-like_insert_dom_sf"/>
</dbReference>
<dbReference type="GO" id="GO:0030151">
    <property type="term" value="F:molybdenum ion binding"/>
    <property type="evidence" value="ECO:0007669"/>
    <property type="project" value="InterPro"/>
</dbReference>
<dbReference type="InterPro" id="IPR005302">
    <property type="entry name" value="MoCF_Sase_C"/>
</dbReference>
<dbReference type="Gene3D" id="2.40.33.20">
    <property type="entry name" value="PK beta-barrel domain-like"/>
    <property type="match status" value="1"/>
</dbReference>
<dbReference type="GO" id="GO:0030170">
    <property type="term" value="F:pyridoxal phosphate binding"/>
    <property type="evidence" value="ECO:0007669"/>
    <property type="project" value="InterPro"/>
</dbReference>
<gene>
    <name evidence="2" type="ORF">GGR91_000781</name>
</gene>
<evidence type="ECO:0000313" key="3">
    <source>
        <dbReference type="Proteomes" id="UP000581447"/>
    </source>
</evidence>
<dbReference type="SUPFAM" id="SSF50800">
    <property type="entry name" value="PK beta-barrel domain-like"/>
    <property type="match status" value="1"/>
</dbReference>
<dbReference type="PANTHER" id="PTHR30212:SF2">
    <property type="entry name" value="PROTEIN YIIM"/>
    <property type="match status" value="1"/>
</dbReference>
<evidence type="ECO:0000313" key="2">
    <source>
        <dbReference type="EMBL" id="MBB3942559.1"/>
    </source>
</evidence>
<reference evidence="2 3" key="1">
    <citation type="submission" date="2020-08" db="EMBL/GenBank/DDBJ databases">
        <title>Genomic Encyclopedia of Type Strains, Phase IV (KMG-IV): sequencing the most valuable type-strain genomes for metagenomic binning, comparative biology and taxonomic classification.</title>
        <authorList>
            <person name="Goeker M."/>
        </authorList>
    </citation>
    <scope>NUCLEOTIDE SEQUENCE [LARGE SCALE GENOMIC DNA]</scope>
    <source>
        <strain evidence="2 3">DSM 29050</strain>
    </source>
</reference>